<dbReference type="EMBL" id="BQXU01000036">
    <property type="protein sequence ID" value="GKT50300.1"/>
    <property type="molecule type" value="Genomic_DNA"/>
</dbReference>
<organism evidence="1 2">
    <name type="scientific">Colletotrichum spaethianum</name>
    <dbReference type="NCBI Taxonomy" id="700344"/>
    <lineage>
        <taxon>Eukaryota</taxon>
        <taxon>Fungi</taxon>
        <taxon>Dikarya</taxon>
        <taxon>Ascomycota</taxon>
        <taxon>Pezizomycotina</taxon>
        <taxon>Sordariomycetes</taxon>
        <taxon>Hypocreomycetidae</taxon>
        <taxon>Glomerellales</taxon>
        <taxon>Glomerellaceae</taxon>
        <taxon>Colletotrichum</taxon>
        <taxon>Colletotrichum spaethianum species complex</taxon>
    </lineage>
</organism>
<evidence type="ECO:0000313" key="2">
    <source>
        <dbReference type="Proteomes" id="UP001055115"/>
    </source>
</evidence>
<protein>
    <submittedName>
        <fullName evidence="1">Uncharacterized protein</fullName>
    </submittedName>
</protein>
<keyword evidence="2" id="KW-1185">Reference proteome</keyword>
<dbReference type="Proteomes" id="UP001055115">
    <property type="component" value="Unassembled WGS sequence"/>
</dbReference>
<evidence type="ECO:0000313" key="1">
    <source>
        <dbReference type="EMBL" id="GKT50300.1"/>
    </source>
</evidence>
<accession>A0AA37PDJ4</accession>
<proteinExistence type="predicted"/>
<gene>
    <name evidence="1" type="ORF">ColSpa_10481</name>
</gene>
<reference evidence="1 2" key="1">
    <citation type="submission" date="2022-03" db="EMBL/GenBank/DDBJ databases">
        <title>Genome data of Colletotrichum spp.</title>
        <authorList>
            <person name="Utami Y.D."/>
            <person name="Hiruma K."/>
        </authorList>
    </citation>
    <scope>NUCLEOTIDE SEQUENCE [LARGE SCALE GENOMIC DNA]</scope>
    <source>
        <strain evidence="1 2">MAFF 239500</strain>
    </source>
</reference>
<comment type="caution">
    <text evidence="1">The sequence shown here is derived from an EMBL/GenBank/DDBJ whole genome shotgun (WGS) entry which is preliminary data.</text>
</comment>
<dbReference type="GeneID" id="73331283"/>
<dbReference type="AlphaFoldDB" id="A0AA37PDJ4"/>
<name>A0AA37PDJ4_9PEZI</name>
<dbReference type="RefSeq" id="XP_049132650.1">
    <property type="nucleotide sequence ID" value="XM_049276693.1"/>
</dbReference>
<sequence length="64" mass="7155">MQEALRCDMMLDHWSPARTESHPVQRRAYVVVVVRYHLAMGETSSASGVMTVRLLERRVGVGAG</sequence>